<gene>
    <name evidence="6" type="ORF">QH73_0006360</name>
</gene>
<dbReference type="SUPFAM" id="SSF50978">
    <property type="entry name" value="WD40 repeat-like"/>
    <property type="match status" value="2"/>
</dbReference>
<comment type="caution">
    <text evidence="6">The sequence shown here is derived from an EMBL/GenBank/DDBJ whole genome shotgun (WGS) entry which is preliminary data.</text>
</comment>
<feature type="domain" description="Novel STAND NTPase 1" evidence="4">
    <location>
        <begin position="45"/>
        <end position="435"/>
    </location>
</feature>
<name>A0A9X5E3F0_9CYAN</name>
<keyword evidence="2" id="KW-0677">Repeat</keyword>
<sequence>MLNSQQQVQSFGDIALGDGNVFTINQILQVTASAIQTRPLNPTSPYRGLKKFECNNKDLFFGRDRLIANLIEIVSQSNFILLLGASGSGKSSLVRAGIIPQLAERLGAKFRDFTFTPDRNPFESFRISLIGKGYKQSEVESTFENFKTPLNQGIHSLKEKSSQWLIFIDQFEEAFTLCQDLEQRKKFIDNIVAIAKSNRQSVKIILAMRADFLDRFSPYPNLGKIAQQNIHLVTDMHPDELRQAIEQPAAHHGVIFEAGLVEEIIRDIQGQAGSLPLLQYTLDLLWQHEDISDRTLNIKTYRKLGGVRGALQTHVDRIYQHLQPQEQLAAKQIFLRLIDLTATEQEFNIVGKAVSRRAQLTEFDNQLVQNILNRLIDSNLLVTNRQEQSTVEIAHEILINSWSTLKEWIEDSKEAIAIRNRLSEDAQRWQDAGTPSDELWSGSKLQRVEELRQKQEFDRLGGLTGLENQFIDASIAERDRRLWEAETRRKRQLIAVSGASIIFAGLALLAGVQWHQAERQRTILWLRERANQATNLLNFNPVAGVTSAIALTGESIDRFGDRFAQILPQVRSSLRDAIAVPTERNALRGHQGAVWVAAFSPDGQIIASGSIDKTIRLWDKSGKPIGQPFQGHQRGVFSIAFSPDGQYIVSGSADGTVRLWDKSGQEIGQPFQGHVNHVKSVAFSPDGKYIVSGGDDGTVRLWDLQGKPVGKPIQAHQGEVWSVTFSPNGEYIASGGNDNTIRLWDKQGNLRSQPFRGHQDQVFAVAFSPDGKAIASGSADNTMRLWDLRGNAIGQPFTGHEDFVRAVTFSPDGKYILSGSDDKTIRLWDLKGHQIGQPLIGHEYYLYSVGFSPDGETIVSSSEDSTVRLWNRADFESDRTLTGHQDKILAVAISPDEQYVASSSADKTIQLWDKSGKPLTQLQGHQGAVTSIAISPDGQYIASGSNDRTVRLWDKQGHAIARPFQGHAGDVFSVAISPDGRSIVSGSADDTIRLWDKQGNAIAPPFQGHEGGVFSVAVSPDGQSIVSGGNDKTIRVWDLKGNPIGQPWRGHPDEVHSVAFSPDGKYVVSGSRDRTVRLWDRQGNAIGQPFLGHGSIVTSVAFSPDGEYIISGSRDRTVRLWDLQGNAIGQPMQKHEASVTSIAISPDGQHIVSGSWDKTVQLWHGGSFLTWLKTACNKLQAHSILTTSATETAKTASKTCQIKS</sequence>
<feature type="repeat" description="WD" evidence="3">
    <location>
        <begin position="1048"/>
        <end position="1080"/>
    </location>
</feature>
<evidence type="ECO:0000313" key="6">
    <source>
        <dbReference type="EMBL" id="NHC34283.1"/>
    </source>
</evidence>
<dbReference type="InterPro" id="IPR020472">
    <property type="entry name" value="WD40_PAC1"/>
</dbReference>
<feature type="repeat" description="WD" evidence="3">
    <location>
        <begin position="964"/>
        <end position="996"/>
    </location>
</feature>
<feature type="repeat" description="WD" evidence="3">
    <location>
        <begin position="797"/>
        <end position="831"/>
    </location>
</feature>
<dbReference type="PROSITE" id="PS50082">
    <property type="entry name" value="WD_REPEATS_2"/>
    <property type="match status" value="14"/>
</dbReference>
<keyword evidence="7" id="KW-1185">Reference proteome</keyword>
<feature type="repeat" description="WD" evidence="3">
    <location>
        <begin position="881"/>
        <end position="913"/>
    </location>
</feature>
<dbReference type="PROSITE" id="PS50294">
    <property type="entry name" value="WD_REPEATS_REGION"/>
    <property type="match status" value="14"/>
</dbReference>
<evidence type="ECO:0000256" key="2">
    <source>
        <dbReference type="ARBA" id="ARBA00022737"/>
    </source>
</evidence>
<feature type="repeat" description="WD" evidence="3">
    <location>
        <begin position="1132"/>
        <end position="1163"/>
    </location>
</feature>
<organism evidence="6 7">
    <name type="scientific">Scytonema millei VB511283</name>
    <dbReference type="NCBI Taxonomy" id="1245923"/>
    <lineage>
        <taxon>Bacteria</taxon>
        <taxon>Bacillati</taxon>
        <taxon>Cyanobacteriota</taxon>
        <taxon>Cyanophyceae</taxon>
        <taxon>Nostocales</taxon>
        <taxon>Scytonemataceae</taxon>
        <taxon>Scytonema</taxon>
    </lineage>
</organism>
<evidence type="ECO:0000256" key="3">
    <source>
        <dbReference type="PROSITE-ProRule" id="PRU00221"/>
    </source>
</evidence>
<dbReference type="InterPro" id="IPR027417">
    <property type="entry name" value="P-loop_NTPase"/>
</dbReference>
<dbReference type="InterPro" id="IPR056829">
    <property type="entry name" value="Beta-prop_TEP1_2nd"/>
</dbReference>
<dbReference type="OrthoDB" id="500003at2"/>
<dbReference type="SMART" id="SM00320">
    <property type="entry name" value="WD40"/>
    <property type="match status" value="14"/>
</dbReference>
<dbReference type="Pfam" id="PF20703">
    <property type="entry name" value="nSTAND1"/>
    <property type="match status" value="1"/>
</dbReference>
<dbReference type="InterPro" id="IPR036322">
    <property type="entry name" value="WD40_repeat_dom_sf"/>
</dbReference>
<evidence type="ECO:0000259" key="4">
    <source>
        <dbReference type="Pfam" id="PF20703"/>
    </source>
</evidence>
<dbReference type="PROSITE" id="PS00678">
    <property type="entry name" value="WD_REPEATS_1"/>
    <property type="match status" value="5"/>
</dbReference>
<feature type="repeat" description="WD" evidence="3">
    <location>
        <begin position="922"/>
        <end position="954"/>
    </location>
</feature>
<feature type="repeat" description="WD" evidence="3">
    <location>
        <begin position="587"/>
        <end position="619"/>
    </location>
</feature>
<evidence type="ECO:0000313" key="7">
    <source>
        <dbReference type="Proteomes" id="UP000031532"/>
    </source>
</evidence>
<dbReference type="InterPro" id="IPR019775">
    <property type="entry name" value="WD40_repeat_CS"/>
</dbReference>
<dbReference type="Gene3D" id="3.40.50.300">
    <property type="entry name" value="P-loop containing nucleotide triphosphate hydrolases"/>
    <property type="match status" value="1"/>
</dbReference>
<feature type="repeat" description="WD" evidence="3">
    <location>
        <begin position="713"/>
        <end position="745"/>
    </location>
</feature>
<dbReference type="PANTHER" id="PTHR44129">
    <property type="entry name" value="WD REPEAT-CONTAINING PROTEIN POP1"/>
    <property type="match status" value="1"/>
</dbReference>
<evidence type="ECO:0000259" key="5">
    <source>
        <dbReference type="Pfam" id="PF25047"/>
    </source>
</evidence>
<dbReference type="InterPro" id="IPR015943">
    <property type="entry name" value="WD40/YVTN_repeat-like_dom_sf"/>
</dbReference>
<dbReference type="CDD" id="cd00009">
    <property type="entry name" value="AAA"/>
    <property type="match status" value="1"/>
</dbReference>
<dbReference type="Pfam" id="PF25047">
    <property type="entry name" value="Beta-prop_TEP1_2nd"/>
    <property type="match status" value="1"/>
</dbReference>
<dbReference type="EMBL" id="JTJC03000001">
    <property type="protein sequence ID" value="NHC34283.1"/>
    <property type="molecule type" value="Genomic_DNA"/>
</dbReference>
<feature type="repeat" description="WD" evidence="3">
    <location>
        <begin position="755"/>
        <end position="789"/>
    </location>
</feature>
<dbReference type="AlphaFoldDB" id="A0A9X5E3F0"/>
<protein>
    <submittedName>
        <fullName evidence="6">Uncharacterized protein</fullName>
    </submittedName>
</protein>
<feature type="repeat" description="WD" evidence="3">
    <location>
        <begin position="839"/>
        <end position="871"/>
    </location>
</feature>
<evidence type="ECO:0000256" key="1">
    <source>
        <dbReference type="ARBA" id="ARBA00022574"/>
    </source>
</evidence>
<feature type="repeat" description="WD" evidence="3">
    <location>
        <begin position="1006"/>
        <end position="1040"/>
    </location>
</feature>
<dbReference type="Proteomes" id="UP000031532">
    <property type="component" value="Unassembled WGS sequence"/>
</dbReference>
<dbReference type="InterPro" id="IPR050349">
    <property type="entry name" value="WD_LIS1/nudF_dynein_reg"/>
</dbReference>
<dbReference type="Gene3D" id="2.130.10.10">
    <property type="entry name" value="YVTN repeat-like/Quinoprotein amine dehydrogenase"/>
    <property type="match status" value="5"/>
</dbReference>
<dbReference type="CDD" id="cd00200">
    <property type="entry name" value="WD40"/>
    <property type="match status" value="2"/>
</dbReference>
<dbReference type="Pfam" id="PF00400">
    <property type="entry name" value="WD40"/>
    <property type="match status" value="9"/>
</dbReference>
<keyword evidence="1 3" id="KW-0853">WD repeat</keyword>
<proteinExistence type="predicted"/>
<feature type="repeat" description="WD" evidence="3">
    <location>
        <begin position="629"/>
        <end position="661"/>
    </location>
</feature>
<dbReference type="SUPFAM" id="SSF52540">
    <property type="entry name" value="P-loop containing nucleoside triphosphate hydrolases"/>
    <property type="match status" value="1"/>
</dbReference>
<feature type="domain" description="TEP-1 second beta-propeller" evidence="5">
    <location>
        <begin position="856"/>
        <end position="1042"/>
    </location>
</feature>
<dbReference type="InterPro" id="IPR001680">
    <property type="entry name" value="WD40_rpt"/>
</dbReference>
<dbReference type="InterPro" id="IPR049052">
    <property type="entry name" value="nSTAND1"/>
</dbReference>
<feature type="repeat" description="WD" evidence="3">
    <location>
        <begin position="671"/>
        <end position="705"/>
    </location>
</feature>
<reference evidence="6 7" key="1">
    <citation type="journal article" date="2015" name="Genome Announc.">
        <title>Draft Genome Sequence of the Terrestrial Cyanobacterium Scytonema millei VB511283, Isolated from Eastern India.</title>
        <authorList>
            <person name="Sen D."/>
            <person name="Chandrababunaidu M.M."/>
            <person name="Singh D."/>
            <person name="Sanghi N."/>
            <person name="Ghorai A."/>
            <person name="Mishra G.P."/>
            <person name="Madduluri M."/>
            <person name="Adhikary S.P."/>
            <person name="Tripathy S."/>
        </authorList>
    </citation>
    <scope>NUCLEOTIDE SEQUENCE [LARGE SCALE GENOMIC DNA]</scope>
    <source>
        <strain evidence="6 7">VB511283</strain>
    </source>
</reference>
<dbReference type="PRINTS" id="PR00320">
    <property type="entry name" value="GPROTEINBRPT"/>
</dbReference>
<feature type="repeat" description="WD" evidence="3">
    <location>
        <begin position="1090"/>
        <end position="1124"/>
    </location>
</feature>
<dbReference type="RefSeq" id="WP_052290052.1">
    <property type="nucleotide sequence ID" value="NZ_JTJC03000001.1"/>
</dbReference>
<accession>A0A9X5E3F0</accession>